<gene>
    <name evidence="3" type="ORF">DWY20_06010</name>
</gene>
<accession>A0A412GSL6</accession>
<feature type="domain" description="Glycosyltransferase subfamily 4-like N-terminal" evidence="2">
    <location>
        <begin position="13"/>
        <end position="192"/>
    </location>
</feature>
<organism evidence="3 4">
    <name type="scientific">Phocaeicola coprocola</name>
    <dbReference type="NCBI Taxonomy" id="310298"/>
    <lineage>
        <taxon>Bacteria</taxon>
        <taxon>Pseudomonadati</taxon>
        <taxon>Bacteroidota</taxon>
        <taxon>Bacteroidia</taxon>
        <taxon>Bacteroidales</taxon>
        <taxon>Bacteroidaceae</taxon>
        <taxon>Phocaeicola</taxon>
    </lineage>
</organism>
<dbReference type="PANTHER" id="PTHR12526">
    <property type="entry name" value="GLYCOSYLTRANSFERASE"/>
    <property type="match status" value="1"/>
</dbReference>
<evidence type="ECO:0000313" key="4">
    <source>
        <dbReference type="Proteomes" id="UP000285864"/>
    </source>
</evidence>
<dbReference type="InterPro" id="IPR028098">
    <property type="entry name" value="Glyco_trans_4-like_N"/>
</dbReference>
<evidence type="ECO:0000259" key="2">
    <source>
        <dbReference type="Pfam" id="PF13439"/>
    </source>
</evidence>
<protein>
    <submittedName>
        <fullName evidence="3">Glycosyltransferase family 4 protein</fullName>
    </submittedName>
</protein>
<sequence length="385" mass="45249">MNKVLFYHDAFPFGGAERITLDIANYVYNKGYEVYVLTPKLHVASFKHLKAIEIVPKSSKNKKAYINHIIKFINDYQIDIFVGQSLDLLLYQSIKEQTQCKVIRALHNVPMWESIDRYYRRKGKSRFSIWEFIRYTFTYINYYFLKSYNKKYITRYKAMYDNIDALTVLCDAYKKQLATYFKDDKRIHVITNPEYPRSNPNLNKKKQIIYSGRLSYPHKRVDRLLSIWKKIYKEIPEWELIIIGDGPERNILELLAKKWKLERIKFIGYIPDVDIYYRNASILCLTSTFEGWPLCLTEAQANGVIPISFNCCAGIEAILGPNKVNGILVPNGDINAFAKELTELINNPQLMEEIRKNVLKKVLTYSPELVGEKWLNLFNNLLEVK</sequence>
<dbReference type="AlphaFoldDB" id="A0A412GSL6"/>
<proteinExistence type="predicted"/>
<dbReference type="Gene3D" id="3.40.50.2000">
    <property type="entry name" value="Glycogen Phosphorylase B"/>
    <property type="match status" value="2"/>
</dbReference>
<dbReference type="RefSeq" id="WP_118483846.1">
    <property type="nucleotide sequence ID" value="NZ_QRUU01000018.1"/>
</dbReference>
<name>A0A412GSL6_9BACT</name>
<keyword evidence="3" id="KW-0808">Transferase</keyword>
<evidence type="ECO:0000259" key="1">
    <source>
        <dbReference type="Pfam" id="PF00534"/>
    </source>
</evidence>
<comment type="caution">
    <text evidence="3">The sequence shown here is derived from an EMBL/GenBank/DDBJ whole genome shotgun (WGS) entry which is preliminary data.</text>
</comment>
<evidence type="ECO:0000313" key="3">
    <source>
        <dbReference type="EMBL" id="RGR97796.1"/>
    </source>
</evidence>
<dbReference type="EMBL" id="QRUU01000018">
    <property type="protein sequence ID" value="RGR97796.1"/>
    <property type="molecule type" value="Genomic_DNA"/>
</dbReference>
<dbReference type="SUPFAM" id="SSF53756">
    <property type="entry name" value="UDP-Glycosyltransferase/glycogen phosphorylase"/>
    <property type="match status" value="1"/>
</dbReference>
<dbReference type="Proteomes" id="UP000285864">
    <property type="component" value="Unassembled WGS sequence"/>
</dbReference>
<dbReference type="GO" id="GO:0016757">
    <property type="term" value="F:glycosyltransferase activity"/>
    <property type="evidence" value="ECO:0007669"/>
    <property type="project" value="InterPro"/>
</dbReference>
<dbReference type="Pfam" id="PF00534">
    <property type="entry name" value="Glycos_transf_1"/>
    <property type="match status" value="1"/>
</dbReference>
<dbReference type="Pfam" id="PF13439">
    <property type="entry name" value="Glyco_transf_4"/>
    <property type="match status" value="1"/>
</dbReference>
<dbReference type="InterPro" id="IPR001296">
    <property type="entry name" value="Glyco_trans_1"/>
</dbReference>
<feature type="domain" description="Glycosyl transferase family 1" evidence="1">
    <location>
        <begin position="194"/>
        <end position="358"/>
    </location>
</feature>
<reference evidence="3 4" key="1">
    <citation type="submission" date="2018-08" db="EMBL/GenBank/DDBJ databases">
        <title>A genome reference for cultivated species of the human gut microbiota.</title>
        <authorList>
            <person name="Zou Y."/>
            <person name="Xue W."/>
            <person name="Luo G."/>
        </authorList>
    </citation>
    <scope>NUCLEOTIDE SEQUENCE [LARGE SCALE GENOMIC DNA]</scope>
    <source>
        <strain evidence="3 4">AF24-2</strain>
    </source>
</reference>
<keyword evidence="4" id="KW-1185">Reference proteome</keyword>